<dbReference type="InterPro" id="IPR002837">
    <property type="entry name" value="DUF123"/>
</dbReference>
<dbReference type="AlphaFoldDB" id="A0A8J3EJK0"/>
<keyword evidence="2" id="KW-1185">Reference proteome</keyword>
<name>A0A8J3EJK0_9BACI</name>
<sequence length="125" mass="14321">MRTVHYHPDASLYAIKGVLTDQQNLTIGKLGSFRFPPGLYVYVGSAKRNIRSRIERHLKVDKKCHWHFDYLRPYLEITEVHTFPGQEGECGLFQRLLGEQQGKIVIPGFGSSDCTCKAHLFFVPL</sequence>
<reference evidence="1" key="1">
    <citation type="journal article" date="2014" name="Int. J. Syst. Evol. Microbiol.">
        <title>Complete genome sequence of Corynebacterium casei LMG S-19264T (=DSM 44701T), isolated from a smear-ripened cheese.</title>
        <authorList>
            <consortium name="US DOE Joint Genome Institute (JGI-PGF)"/>
            <person name="Walter F."/>
            <person name="Albersmeier A."/>
            <person name="Kalinowski J."/>
            <person name="Ruckert C."/>
        </authorList>
    </citation>
    <scope>NUCLEOTIDE SEQUENCE</scope>
    <source>
        <strain evidence="1">CGMCC 1.12360</strain>
    </source>
</reference>
<accession>A0A8J3EJK0</accession>
<proteinExistence type="predicted"/>
<evidence type="ECO:0008006" key="3">
    <source>
        <dbReference type="Google" id="ProtNLM"/>
    </source>
</evidence>
<organism evidence="1 2">
    <name type="scientific">Compostibacillus humi</name>
    <dbReference type="NCBI Taxonomy" id="1245525"/>
    <lineage>
        <taxon>Bacteria</taxon>
        <taxon>Bacillati</taxon>
        <taxon>Bacillota</taxon>
        <taxon>Bacilli</taxon>
        <taxon>Bacillales</taxon>
        <taxon>Bacillaceae</taxon>
        <taxon>Compostibacillus</taxon>
    </lineage>
</organism>
<dbReference type="CDD" id="cd10441">
    <property type="entry name" value="GIY-YIG_COG1833"/>
    <property type="match status" value="1"/>
</dbReference>
<dbReference type="PANTHER" id="PTHR37460:SF1">
    <property type="entry name" value="ENDONUCLEASE III"/>
    <property type="match status" value="1"/>
</dbReference>
<reference evidence="1" key="2">
    <citation type="submission" date="2020-09" db="EMBL/GenBank/DDBJ databases">
        <authorList>
            <person name="Sun Q."/>
            <person name="Zhou Y."/>
        </authorList>
    </citation>
    <scope>NUCLEOTIDE SEQUENCE</scope>
    <source>
        <strain evidence="1">CGMCC 1.12360</strain>
    </source>
</reference>
<evidence type="ECO:0000313" key="2">
    <source>
        <dbReference type="Proteomes" id="UP000602050"/>
    </source>
</evidence>
<dbReference type="EMBL" id="BMEV01000010">
    <property type="protein sequence ID" value="GGH71673.1"/>
    <property type="molecule type" value="Genomic_DNA"/>
</dbReference>
<protein>
    <recommendedName>
        <fullName evidence="3">DUF123 domain-containing protein</fullName>
    </recommendedName>
</protein>
<gene>
    <name evidence="1" type="ORF">GCM10010978_07860</name>
</gene>
<dbReference type="RefSeq" id="WP_188391072.1">
    <property type="nucleotide sequence ID" value="NZ_BMEV01000010.1"/>
</dbReference>
<evidence type="ECO:0000313" key="1">
    <source>
        <dbReference type="EMBL" id="GGH71673.1"/>
    </source>
</evidence>
<dbReference type="Pfam" id="PF01986">
    <property type="entry name" value="DUF123"/>
    <property type="match status" value="1"/>
</dbReference>
<dbReference type="Proteomes" id="UP000602050">
    <property type="component" value="Unassembled WGS sequence"/>
</dbReference>
<comment type="caution">
    <text evidence="1">The sequence shown here is derived from an EMBL/GenBank/DDBJ whole genome shotgun (WGS) entry which is preliminary data.</text>
</comment>
<dbReference type="PANTHER" id="PTHR37460">
    <property type="entry name" value="ENDONUCLEASE III"/>
    <property type="match status" value="1"/>
</dbReference>